<reference evidence="2" key="1">
    <citation type="journal article" date="2020" name="mSystems">
        <title>Genome- and Community-Level Interaction Insights into Carbon Utilization and Element Cycling Functions of Hydrothermarchaeota in Hydrothermal Sediment.</title>
        <authorList>
            <person name="Zhou Z."/>
            <person name="Liu Y."/>
            <person name="Xu W."/>
            <person name="Pan J."/>
            <person name="Luo Z.H."/>
            <person name="Li M."/>
        </authorList>
    </citation>
    <scope>NUCLEOTIDE SEQUENCE [LARGE SCALE GENOMIC DNA]</scope>
    <source>
        <strain evidence="2">SpSt-1042</strain>
    </source>
</reference>
<organism evidence="2">
    <name type="scientific">candidate division CPR3 bacterium</name>
    <dbReference type="NCBI Taxonomy" id="2268181"/>
    <lineage>
        <taxon>Bacteria</taxon>
        <taxon>Bacteria division CPR3</taxon>
    </lineage>
</organism>
<name>A0A7C5YUW4_UNCC3</name>
<sequence>MVIPSVYSLQQISLQQIGSGELSEEVTLVIHNTGDETLNGFLMYVDDELYKENKDLVLAPNVGFQLNLELEPGDHKIVCQLGDAQSSIDVYIAPKIKATEKTIENKRNTFFIVLLSALILLIAYFLIIRKPKIF</sequence>
<keyword evidence="1" id="KW-0472">Membrane</keyword>
<comment type="caution">
    <text evidence="2">The sequence shown here is derived from an EMBL/GenBank/DDBJ whole genome shotgun (WGS) entry which is preliminary data.</text>
</comment>
<accession>A0A7C5YUW4</accession>
<protein>
    <recommendedName>
        <fullName evidence="3">CARDB domain-containing protein</fullName>
    </recommendedName>
</protein>
<gene>
    <name evidence="2" type="ORF">ENL96_02590</name>
</gene>
<evidence type="ECO:0000256" key="1">
    <source>
        <dbReference type="SAM" id="Phobius"/>
    </source>
</evidence>
<keyword evidence="1" id="KW-0812">Transmembrane</keyword>
<feature type="transmembrane region" description="Helical" evidence="1">
    <location>
        <begin position="110"/>
        <end position="128"/>
    </location>
</feature>
<evidence type="ECO:0000313" key="2">
    <source>
        <dbReference type="EMBL" id="HHR92377.1"/>
    </source>
</evidence>
<dbReference type="AlphaFoldDB" id="A0A7C5YUW4"/>
<proteinExistence type="predicted"/>
<keyword evidence="1" id="KW-1133">Transmembrane helix</keyword>
<dbReference type="EMBL" id="DRVY01000077">
    <property type="protein sequence ID" value="HHR92377.1"/>
    <property type="molecule type" value="Genomic_DNA"/>
</dbReference>
<evidence type="ECO:0008006" key="3">
    <source>
        <dbReference type="Google" id="ProtNLM"/>
    </source>
</evidence>